<dbReference type="Proteomes" id="UP001218218">
    <property type="component" value="Unassembled WGS sequence"/>
</dbReference>
<protein>
    <submittedName>
        <fullName evidence="3">Uncharacterized protein</fullName>
    </submittedName>
</protein>
<keyword evidence="1" id="KW-0175">Coiled coil</keyword>
<comment type="caution">
    <text evidence="3">The sequence shown here is derived from an EMBL/GenBank/DDBJ whole genome shotgun (WGS) entry which is preliminary data.</text>
</comment>
<name>A0AAD6ZJU8_9AGAR</name>
<feature type="compositionally biased region" description="Polar residues" evidence="2">
    <location>
        <begin position="855"/>
        <end position="865"/>
    </location>
</feature>
<gene>
    <name evidence="3" type="ORF">DFH08DRAFT_1027366</name>
</gene>
<evidence type="ECO:0000256" key="2">
    <source>
        <dbReference type="SAM" id="MobiDB-lite"/>
    </source>
</evidence>
<sequence length="901" mass="95420">MALAPPSLSLSDIMHPMSPPRERPPSSPAAETLQDQDVAQMRARALQMGFSSEDAKQSTPRERELFEMVLRLTNPNLPSLDPSQLLRQAETISDLIQQRDYLHRRVEEERSRWESEKEGWDRMSEALLARRNRQLNGPDESELKRTCQSLEYDNNALKEKLNSTQGRINALEAELSKLKPHLLMQSFVPRPTPLGHRPPVIPTPAASTIPPSTEQGMEIDSGSTSLPSSAELQPVVALATSDAAAATATAADVQSSGSPEYHTLQPPSLHALAQASSYFTSLPFPSLQNVHNAINRKKKLTAQLKKVLQASITNAASSATPSDASAPGFPTAPPSARTVLTASPSSPKKPGRPAGKAKAKARRAPPALLASDARAEHLLIAARRLGRERAGIVAGVISAERERMEREKAERERERVEREKERIEREKRSRGGGGGQTPKRNENETPSGEGEGEGEGSGGGARYATVMAGYMSTAATPTPTPTPKTDGKGKGKGGQGPPTPLDSLLDAARSMQHDDHGNGAEVPSASASTGMMTRRRGRAAKMNEPAEVDSARPPKRRRLSSSASASHSPTRVRTALDVLADQAAVFGGSGEAGKGKGKGKGKEKDKGEPADGAAAPVVKRKRGRPPNKDRNKPPPAPAPAPPPAGASASTPASRLISPAAVASPVADTQSVGPENNASVGTSTSENALAESRRATRASTSSRAPAKMKDVLGSEEQDGVERAQTEKDSEPEPPRQPQPDADEPMPIEELAGTQTEKVVEPAPRPDADADEPMPVGEPDPLPEPRDDEPVIRPTAVVTPRPAPDEVVPASANPDAQVPVNLEIAPRPALDDANRPVADEVVSSRSPVVEVAHNVSEPGSIQSSTTLVDPVPDAIDDQVLDAIDDDDADGESDPDVDMDATNL</sequence>
<dbReference type="AlphaFoldDB" id="A0AAD6ZJU8"/>
<reference evidence="3" key="1">
    <citation type="submission" date="2023-03" db="EMBL/GenBank/DDBJ databases">
        <title>Massive genome expansion in bonnet fungi (Mycena s.s.) driven by repeated elements and novel gene families across ecological guilds.</title>
        <authorList>
            <consortium name="Lawrence Berkeley National Laboratory"/>
            <person name="Harder C.B."/>
            <person name="Miyauchi S."/>
            <person name="Viragh M."/>
            <person name="Kuo A."/>
            <person name="Thoen E."/>
            <person name="Andreopoulos B."/>
            <person name="Lu D."/>
            <person name="Skrede I."/>
            <person name="Drula E."/>
            <person name="Henrissat B."/>
            <person name="Morin E."/>
            <person name="Kohler A."/>
            <person name="Barry K."/>
            <person name="LaButti K."/>
            <person name="Morin E."/>
            <person name="Salamov A."/>
            <person name="Lipzen A."/>
            <person name="Mereny Z."/>
            <person name="Hegedus B."/>
            <person name="Baldrian P."/>
            <person name="Stursova M."/>
            <person name="Weitz H."/>
            <person name="Taylor A."/>
            <person name="Grigoriev I.V."/>
            <person name="Nagy L.G."/>
            <person name="Martin F."/>
            <person name="Kauserud H."/>
        </authorList>
    </citation>
    <scope>NUCLEOTIDE SEQUENCE</scope>
    <source>
        <strain evidence="3">CBHHK002</strain>
    </source>
</reference>
<evidence type="ECO:0000313" key="3">
    <source>
        <dbReference type="EMBL" id="KAJ7326371.1"/>
    </source>
</evidence>
<feature type="region of interest" description="Disordered" evidence="2">
    <location>
        <begin position="853"/>
        <end position="872"/>
    </location>
</feature>
<feature type="compositionally biased region" description="Polar residues" evidence="2">
    <location>
        <begin position="666"/>
        <end position="686"/>
    </location>
</feature>
<feature type="compositionally biased region" description="Basic residues" evidence="2">
    <location>
        <begin position="349"/>
        <end position="363"/>
    </location>
</feature>
<feature type="region of interest" description="Disordered" evidence="2">
    <location>
        <begin position="879"/>
        <end position="901"/>
    </location>
</feature>
<feature type="compositionally biased region" description="Low complexity" evidence="2">
    <location>
        <begin position="560"/>
        <end position="571"/>
    </location>
</feature>
<feature type="compositionally biased region" description="Low complexity" evidence="2">
    <location>
        <begin position="203"/>
        <end position="212"/>
    </location>
</feature>
<feature type="region of interest" description="Disordered" evidence="2">
    <location>
        <begin position="193"/>
        <end position="228"/>
    </location>
</feature>
<feature type="compositionally biased region" description="Basic and acidic residues" evidence="2">
    <location>
        <begin position="401"/>
        <end position="429"/>
    </location>
</feature>
<feature type="region of interest" description="Disordered" evidence="2">
    <location>
        <begin position="1"/>
        <end position="35"/>
    </location>
</feature>
<keyword evidence="4" id="KW-1185">Reference proteome</keyword>
<feature type="compositionally biased region" description="Basic and acidic residues" evidence="2">
    <location>
        <begin position="600"/>
        <end position="609"/>
    </location>
</feature>
<feature type="coiled-coil region" evidence="1">
    <location>
        <begin position="140"/>
        <end position="174"/>
    </location>
</feature>
<feature type="region of interest" description="Disordered" evidence="2">
    <location>
        <begin position="401"/>
        <end position="788"/>
    </location>
</feature>
<accession>A0AAD6ZJU8</accession>
<organism evidence="3 4">
    <name type="scientific">Mycena albidolilacea</name>
    <dbReference type="NCBI Taxonomy" id="1033008"/>
    <lineage>
        <taxon>Eukaryota</taxon>
        <taxon>Fungi</taxon>
        <taxon>Dikarya</taxon>
        <taxon>Basidiomycota</taxon>
        <taxon>Agaricomycotina</taxon>
        <taxon>Agaricomycetes</taxon>
        <taxon>Agaricomycetidae</taxon>
        <taxon>Agaricales</taxon>
        <taxon>Marasmiineae</taxon>
        <taxon>Mycenaceae</taxon>
        <taxon>Mycena</taxon>
    </lineage>
</organism>
<proteinExistence type="predicted"/>
<feature type="region of interest" description="Disordered" evidence="2">
    <location>
        <begin position="317"/>
        <end position="369"/>
    </location>
</feature>
<feature type="compositionally biased region" description="Low complexity" evidence="2">
    <location>
        <begin position="317"/>
        <end position="327"/>
    </location>
</feature>
<feature type="compositionally biased region" description="Basic and acidic residues" evidence="2">
    <location>
        <begin position="718"/>
        <end position="732"/>
    </location>
</feature>
<feature type="compositionally biased region" description="Pro residues" evidence="2">
    <location>
        <begin position="633"/>
        <end position="644"/>
    </location>
</feature>
<evidence type="ECO:0000256" key="1">
    <source>
        <dbReference type="SAM" id="Coils"/>
    </source>
</evidence>
<dbReference type="EMBL" id="JARIHO010000042">
    <property type="protein sequence ID" value="KAJ7326371.1"/>
    <property type="molecule type" value="Genomic_DNA"/>
</dbReference>
<feature type="compositionally biased region" description="Basic and acidic residues" evidence="2">
    <location>
        <begin position="756"/>
        <end position="766"/>
    </location>
</feature>
<evidence type="ECO:0000313" key="4">
    <source>
        <dbReference type="Proteomes" id="UP001218218"/>
    </source>
</evidence>